<feature type="region of interest" description="Disordered" evidence="1">
    <location>
        <begin position="22"/>
        <end position="57"/>
    </location>
</feature>
<sequence>MTMVGTVGGARRRWIRQCRYREGRIPSRRGDNNNGRQQQSSLAADLAVPPSGGVDPVPPALVEGCEDIGGVLGI</sequence>
<reference evidence="2" key="2">
    <citation type="submission" date="2018-05" db="EMBL/GenBank/DDBJ databases">
        <title>OmerRS3 (Oryza meridionalis Reference Sequence Version 3).</title>
        <authorList>
            <person name="Zhang J."/>
            <person name="Kudrna D."/>
            <person name="Lee S."/>
            <person name="Talag J."/>
            <person name="Welchert J."/>
            <person name="Wing R.A."/>
        </authorList>
    </citation>
    <scope>NUCLEOTIDE SEQUENCE [LARGE SCALE GENOMIC DNA]</scope>
    <source>
        <strain evidence="2">cv. OR44</strain>
    </source>
</reference>
<dbReference type="EnsemblPlants" id="OMERI06G11680.1">
    <property type="protein sequence ID" value="OMERI06G11680.1"/>
    <property type="gene ID" value="OMERI06G11680"/>
</dbReference>
<proteinExistence type="predicted"/>
<evidence type="ECO:0000256" key="1">
    <source>
        <dbReference type="SAM" id="MobiDB-lite"/>
    </source>
</evidence>
<evidence type="ECO:0000313" key="3">
    <source>
        <dbReference type="Proteomes" id="UP000008021"/>
    </source>
</evidence>
<name>A0A0E0E066_9ORYZ</name>
<feature type="compositionally biased region" description="Basic and acidic residues" evidence="1">
    <location>
        <begin position="22"/>
        <end position="31"/>
    </location>
</feature>
<dbReference type="AlphaFoldDB" id="A0A0E0E066"/>
<accession>A0A0E0E066</accession>
<protein>
    <submittedName>
        <fullName evidence="2">Uncharacterized protein</fullName>
    </submittedName>
</protein>
<dbReference type="HOGENOM" id="CLU_2691945_0_0_1"/>
<keyword evidence="3" id="KW-1185">Reference proteome</keyword>
<dbReference type="Gramene" id="OMERI06G11680.1">
    <property type="protein sequence ID" value="OMERI06G11680.1"/>
    <property type="gene ID" value="OMERI06G11680"/>
</dbReference>
<reference evidence="2" key="1">
    <citation type="submission" date="2015-04" db="UniProtKB">
        <authorList>
            <consortium name="EnsemblPlants"/>
        </authorList>
    </citation>
    <scope>IDENTIFICATION</scope>
</reference>
<dbReference type="Proteomes" id="UP000008021">
    <property type="component" value="Chromosome 6"/>
</dbReference>
<organism evidence="2">
    <name type="scientific">Oryza meridionalis</name>
    <dbReference type="NCBI Taxonomy" id="40149"/>
    <lineage>
        <taxon>Eukaryota</taxon>
        <taxon>Viridiplantae</taxon>
        <taxon>Streptophyta</taxon>
        <taxon>Embryophyta</taxon>
        <taxon>Tracheophyta</taxon>
        <taxon>Spermatophyta</taxon>
        <taxon>Magnoliopsida</taxon>
        <taxon>Liliopsida</taxon>
        <taxon>Poales</taxon>
        <taxon>Poaceae</taxon>
        <taxon>BOP clade</taxon>
        <taxon>Oryzoideae</taxon>
        <taxon>Oryzeae</taxon>
        <taxon>Oryzinae</taxon>
        <taxon>Oryza</taxon>
    </lineage>
</organism>
<feature type="compositionally biased region" description="Polar residues" evidence="1">
    <location>
        <begin position="32"/>
        <end position="42"/>
    </location>
</feature>
<evidence type="ECO:0000313" key="2">
    <source>
        <dbReference type="EnsemblPlants" id="OMERI06G11680.1"/>
    </source>
</evidence>